<dbReference type="Pfam" id="PF25999">
    <property type="entry name" value="SYNRG_C"/>
    <property type="match status" value="1"/>
</dbReference>
<feature type="compositionally biased region" description="Basic and acidic residues" evidence="1">
    <location>
        <begin position="131"/>
        <end position="156"/>
    </location>
</feature>
<gene>
    <name evidence="4" type="primary">SYNRG</name>
</gene>
<feature type="domain" description="EH" evidence="2">
    <location>
        <begin position="368"/>
        <end position="459"/>
    </location>
</feature>
<dbReference type="Pfam" id="PF12763">
    <property type="entry name" value="EH"/>
    <property type="match status" value="1"/>
</dbReference>
<dbReference type="PROSITE" id="PS50031">
    <property type="entry name" value="EH"/>
    <property type="match status" value="1"/>
</dbReference>
<dbReference type="RefSeq" id="XP_032802975.1">
    <property type="nucleotide sequence ID" value="XM_032947084.1"/>
</dbReference>
<reference evidence="4" key="1">
    <citation type="submission" date="2025-08" db="UniProtKB">
        <authorList>
            <consortium name="RefSeq"/>
        </authorList>
    </citation>
    <scope>IDENTIFICATION</scope>
    <source>
        <tissue evidence="4">Sperm</tissue>
    </source>
</reference>
<dbReference type="GO" id="GO:0030130">
    <property type="term" value="C:clathrin coat of trans-Golgi network vesicle"/>
    <property type="evidence" value="ECO:0007669"/>
    <property type="project" value="TreeGrafter"/>
</dbReference>
<dbReference type="PANTHER" id="PTHR15463">
    <property type="entry name" value="AP1 GAMMA SUBUNIT BINDING PROTEIN 1"/>
    <property type="match status" value="1"/>
</dbReference>
<feature type="region of interest" description="Disordered" evidence="1">
    <location>
        <begin position="131"/>
        <end position="167"/>
    </location>
</feature>
<dbReference type="CDD" id="cd00052">
    <property type="entry name" value="EH"/>
    <property type="match status" value="1"/>
</dbReference>
<keyword evidence="3" id="KW-1185">Reference proteome</keyword>
<sequence length="1400" mass="147349">MAYQGGSGGGGGGGGAAGGGGGGNFMFPVGAMGSTQAPGVGPGLQPSQGGGYMMPPGVQMQAGMMGGMGMAYGGQMAPHMSPQGAVCMQGGIPMGMVQSGGMQFLAQQQPFYQIRSSPPTYAVSQQKLAEEQQRMMKEQRKREEQDRKRRQFEEQKHKLRLMSSSKLKAVDKRDDALEAIMGNIAGFTRQAKIQHPSTPHKTDVPKQPQPSHPPASSPGRPSQILIPSQNPGPSSAFGGGTSMHGSLPSHFSTPLPPPKAVSLAPAATGDFAAFLPGPIASIPTMSAEPSIHYPNHGVPAVSDASLPPPSSTQSYSLSASSHSFNDSNRPISAPPSIHPTAQAVPTSVAPSFSTQDTLQPLLPAWLFSDSLVPDVYRKVLESSMCPAGIDTSKLYPILLSSGLPRETLGHIWALANRTLPGQLSKEELYMVLALVAISQRGASMVSLESLGQFPTPPVPTLNIPGSTGMQATPSPAHASVSTQGLAPQLVPITGRSTSGGPALPLSATHSPAHMSVGASGPLPNSSTMSSAPSVIGSFAGMQVTSTEIDDFQDFQSASASSPEGFGDFQAAGPQIPADTRASWATPMVPSSAPGSAVPALSGSDKYAVFREIEDSPKAVPEPPPDPSDKYSVFRSLDASAAAANAIVVSGEDPVVTAVPTANSEDFADFHGVVDAPPSSINPPPSRITAAAVSAAMGGSLTADCFQESPPTRPVWDAPQLSGFPTFPPSQVSHSVSAVGHRSDTATPPLISEAKDGSTKASSDGFADFTSFSAFRGNEQIQIKEESPFPAFKDFREVLPRQGEAEDKYSIFRQLAQDTPQAVEDPTKGSLGIAMVGSEEYEFSDLQGPLPDATQSSKPFGTPVALRFNMREDTGSVKSLELPSVGRDDSDDALSVSSAPAVAPATSSAPALVGGGGMARLCLREDSGSVKSLELPPLAGVLAGRDDSDDVASLSSSEPRASGSLADLRHVTSDSSLDLPATVNPGQQLQNSTDLEEMRFDPFGSFGGESSGTSSLTGYDWSEHQDVTTHSRHKTHAQKIERPEGRKAQPQFFMGAEKPMHSGVALHTASSNESLPSACGAGETVIVTEPVGAEDEFGDFASTQESKKEDAPTTQLEDGVKEEGRRASRFDFLAVAGQSRVRSSEEMIRSELETFDLTVQAGATHKRSLSLDEKEGHIPAAPEPQPMPRERSNTLSEKPAFPIIRDKYKDLTGEVEESERYAYEWRRCLKSAKEVIKKANTVLNGISSSAVCTEVIQSEQGMEYLTGVVEVYRVAKRVELGIKAAAVCSEELQGLLKEIELVWHNLMAFLSLSTATVSLLKPDESALDFSSCVLRAGTRNAKQLACGVCLLNVEARSKAFDAELDSYKLVYGGHQYHASCANFWINCVEPKPPGLSLPELL</sequence>
<organism evidence="3 4">
    <name type="scientific">Petromyzon marinus</name>
    <name type="common">Sea lamprey</name>
    <dbReference type="NCBI Taxonomy" id="7757"/>
    <lineage>
        <taxon>Eukaryota</taxon>
        <taxon>Metazoa</taxon>
        <taxon>Chordata</taxon>
        <taxon>Craniata</taxon>
        <taxon>Vertebrata</taxon>
        <taxon>Cyclostomata</taxon>
        <taxon>Hyperoartia</taxon>
        <taxon>Petromyzontiformes</taxon>
        <taxon>Petromyzontidae</taxon>
        <taxon>Petromyzon</taxon>
    </lineage>
</organism>
<feature type="compositionally biased region" description="Low complexity" evidence="1">
    <location>
        <begin position="311"/>
        <end position="323"/>
    </location>
</feature>
<evidence type="ECO:0000313" key="3">
    <source>
        <dbReference type="Proteomes" id="UP001318040"/>
    </source>
</evidence>
<feature type="region of interest" description="Disordered" evidence="1">
    <location>
        <begin position="879"/>
        <end position="909"/>
    </location>
</feature>
<evidence type="ECO:0000313" key="4">
    <source>
        <dbReference type="RefSeq" id="XP_032802975.1"/>
    </source>
</evidence>
<feature type="region of interest" description="Disordered" evidence="1">
    <location>
        <begin position="1166"/>
        <end position="1193"/>
    </location>
</feature>
<feature type="region of interest" description="Disordered" evidence="1">
    <location>
        <begin position="739"/>
        <end position="761"/>
    </location>
</feature>
<evidence type="ECO:0000259" key="2">
    <source>
        <dbReference type="PROSITE" id="PS50031"/>
    </source>
</evidence>
<feature type="compositionally biased region" description="Pro residues" evidence="1">
    <location>
        <begin position="207"/>
        <end position="216"/>
    </location>
</feature>
<accession>A0AAJ7SP76</accession>
<feature type="region of interest" description="Disordered" evidence="1">
    <location>
        <begin position="193"/>
        <end position="256"/>
    </location>
</feature>
<dbReference type="Proteomes" id="UP001318040">
    <property type="component" value="Chromosome 5"/>
</dbReference>
<dbReference type="CTD" id="11276"/>
<evidence type="ECO:0000256" key="1">
    <source>
        <dbReference type="SAM" id="MobiDB-lite"/>
    </source>
</evidence>
<proteinExistence type="predicted"/>
<dbReference type="InterPro" id="IPR039656">
    <property type="entry name" value="SYNRG"/>
</dbReference>
<protein>
    <submittedName>
        <fullName evidence="4">Synergin gamma isoform X1</fullName>
    </submittedName>
</protein>
<dbReference type="Gene3D" id="1.10.238.10">
    <property type="entry name" value="EF-hand"/>
    <property type="match status" value="1"/>
</dbReference>
<dbReference type="InterPro" id="IPR059024">
    <property type="entry name" value="SYNRG_C"/>
</dbReference>
<feature type="compositionally biased region" description="Low complexity" evidence="1">
    <location>
        <begin position="892"/>
        <end position="909"/>
    </location>
</feature>
<name>A0AAJ7SP76_PETMA</name>
<dbReference type="SUPFAM" id="SSF47473">
    <property type="entry name" value="EF-hand"/>
    <property type="match status" value="1"/>
</dbReference>
<dbReference type="PANTHER" id="PTHR15463:SF2">
    <property type="entry name" value="SYNERGIN GAMMA"/>
    <property type="match status" value="1"/>
</dbReference>
<dbReference type="InterPro" id="IPR000261">
    <property type="entry name" value="EH_dom"/>
</dbReference>
<feature type="region of interest" description="Disordered" evidence="1">
    <location>
        <begin position="296"/>
        <end position="329"/>
    </location>
</feature>
<feature type="region of interest" description="Disordered" evidence="1">
    <location>
        <begin position="940"/>
        <end position="965"/>
    </location>
</feature>
<dbReference type="InterPro" id="IPR011992">
    <property type="entry name" value="EF-hand-dom_pair"/>
</dbReference>
<dbReference type="KEGG" id="pmrn:116939118"/>
<feature type="region of interest" description="Disordered" evidence="1">
    <location>
        <begin position="1101"/>
        <end position="1122"/>
    </location>
</feature>